<dbReference type="OrthoDB" id="686674at2759"/>
<dbReference type="ExpressionAtlas" id="A0A2K2CJG9">
    <property type="expression patterns" value="differential"/>
</dbReference>
<dbReference type="Pfam" id="PF12776">
    <property type="entry name" value="Myb_DNA-bind_3"/>
    <property type="match status" value="1"/>
</dbReference>
<reference evidence="3 4" key="1">
    <citation type="journal article" date="2010" name="Nature">
        <title>Genome sequencing and analysis of the model grass Brachypodium distachyon.</title>
        <authorList>
            <consortium name="International Brachypodium Initiative"/>
        </authorList>
    </citation>
    <scope>NUCLEOTIDE SEQUENCE [LARGE SCALE GENOMIC DNA]</scope>
    <source>
        <strain evidence="3 4">Bd21</strain>
    </source>
</reference>
<dbReference type="STRING" id="15368.A0A2K2CJG9"/>
<reference evidence="4" key="3">
    <citation type="submission" date="2018-08" db="UniProtKB">
        <authorList>
            <consortium name="EnsemblPlants"/>
        </authorList>
    </citation>
    <scope>IDENTIFICATION</scope>
    <source>
        <strain evidence="4">cv. Bd21</strain>
    </source>
</reference>
<dbReference type="EMBL" id="CM000884">
    <property type="protein sequence ID" value="PNT62173.1"/>
    <property type="molecule type" value="Genomic_DNA"/>
</dbReference>
<protein>
    <submittedName>
        <fullName evidence="3 4">Uncharacterized protein</fullName>
    </submittedName>
</protein>
<dbReference type="EnsemblPlants" id="PNT62173">
    <property type="protein sequence ID" value="PNT62173"/>
    <property type="gene ID" value="BRADI_5g26705v3"/>
</dbReference>
<gene>
    <name evidence="3" type="ORF">BRADI_5g26705v3</name>
</gene>
<reference evidence="3" key="2">
    <citation type="submission" date="2017-06" db="EMBL/GenBank/DDBJ databases">
        <title>WGS assembly of Brachypodium distachyon.</title>
        <authorList>
            <consortium name="The International Brachypodium Initiative"/>
            <person name="Lucas S."/>
            <person name="Harmon-Smith M."/>
            <person name="Lail K."/>
            <person name="Tice H."/>
            <person name="Grimwood J."/>
            <person name="Bruce D."/>
            <person name="Barry K."/>
            <person name="Shu S."/>
            <person name="Lindquist E."/>
            <person name="Wang M."/>
            <person name="Pitluck S."/>
            <person name="Vogel J.P."/>
            <person name="Garvin D.F."/>
            <person name="Mockler T.C."/>
            <person name="Schmutz J."/>
            <person name="Rokhsar D."/>
            <person name="Bevan M.W."/>
        </authorList>
    </citation>
    <scope>NUCLEOTIDE SEQUENCE</scope>
    <source>
        <strain evidence="3">Bd21</strain>
    </source>
</reference>
<name>A0A2K2CJG9_BRADI</name>
<evidence type="ECO:0000259" key="1">
    <source>
        <dbReference type="Pfam" id="PF12776"/>
    </source>
</evidence>
<proteinExistence type="predicted"/>
<evidence type="ECO:0000313" key="4">
    <source>
        <dbReference type="EnsemblPlants" id="PNT62173"/>
    </source>
</evidence>
<dbReference type="Pfam" id="PF26138">
    <property type="entry name" value="DUF8040"/>
    <property type="match status" value="1"/>
</dbReference>
<dbReference type="PANTHER" id="PTHR47127">
    <property type="entry name" value="10A19I.15"/>
    <property type="match status" value="1"/>
</dbReference>
<feature type="domain" description="Myb/SANT-like" evidence="1">
    <location>
        <begin position="96"/>
        <end position="168"/>
    </location>
</feature>
<dbReference type="Gramene" id="PNT62173">
    <property type="protein sequence ID" value="PNT62173"/>
    <property type="gene ID" value="BRADI_5g26705v3"/>
</dbReference>
<dbReference type="InterPro" id="IPR024752">
    <property type="entry name" value="Myb/SANT-like_dom"/>
</dbReference>
<dbReference type="AlphaFoldDB" id="A0A2K2CJG9"/>
<feature type="domain" description="DUF8040" evidence="2">
    <location>
        <begin position="1"/>
        <end position="37"/>
    </location>
</feature>
<dbReference type="Proteomes" id="UP000008810">
    <property type="component" value="Chromosome 5"/>
</dbReference>
<dbReference type="InParanoid" id="A0A2K2CJG9"/>
<evidence type="ECO:0000259" key="2">
    <source>
        <dbReference type="Pfam" id="PF26138"/>
    </source>
</evidence>
<organism evidence="3">
    <name type="scientific">Brachypodium distachyon</name>
    <name type="common">Purple false brome</name>
    <name type="synonym">Trachynia distachya</name>
    <dbReference type="NCBI Taxonomy" id="15368"/>
    <lineage>
        <taxon>Eukaryota</taxon>
        <taxon>Viridiplantae</taxon>
        <taxon>Streptophyta</taxon>
        <taxon>Embryophyta</taxon>
        <taxon>Tracheophyta</taxon>
        <taxon>Spermatophyta</taxon>
        <taxon>Magnoliopsida</taxon>
        <taxon>Liliopsida</taxon>
        <taxon>Poales</taxon>
        <taxon>Poaceae</taxon>
        <taxon>BOP clade</taxon>
        <taxon>Pooideae</taxon>
        <taxon>Stipodae</taxon>
        <taxon>Brachypodieae</taxon>
        <taxon>Brachypodium</taxon>
    </lineage>
</organism>
<sequence length="363" mass="40667">MFLLVVGHNTRFRALQPIFRRSIEVISRYFKAVLYAVGKLRGEMIRPPSTNIHPKIQENTRFNPYFKDCIGAIDGTHVMARVPAKISAAFRGRKDAAKGVKTDKGFKEIHIAQAAKPLTQLVGYDVTTTQVTNHLRKWKIKYQRIEKLRLLSGALWDDDQKMIVLEDQHYLGHTQDTPKDAEFLNTPLVNYEYMEACFADKLATGKFAIGSNEPLGKPIEVEGSEKPIDLEGGETNGEGFVQGQVPFDFGVQGLGASTSLPSSSTNNKKRKRVLSDEDAIQLNNMSDALRDVAGAINNTCHTQTHPDLCKTVMDLTNFDMDQRLAVLDYLTEHKGKGLNFLKMEADVREASFKRIIAKNPDLV</sequence>
<keyword evidence="5" id="KW-1185">Reference proteome</keyword>
<evidence type="ECO:0000313" key="5">
    <source>
        <dbReference type="Proteomes" id="UP000008810"/>
    </source>
</evidence>
<evidence type="ECO:0000313" key="3">
    <source>
        <dbReference type="EMBL" id="PNT62173.1"/>
    </source>
</evidence>
<accession>A0A2K2CJG9</accession>
<dbReference type="InterPro" id="IPR058353">
    <property type="entry name" value="DUF8040"/>
</dbReference>